<keyword evidence="2" id="KW-1185">Reference proteome</keyword>
<evidence type="ECO:0000313" key="1">
    <source>
        <dbReference type="EMBL" id="EDS04302.1"/>
    </source>
</evidence>
<reference evidence="1" key="1">
    <citation type="submission" date="2007-10" db="EMBL/GenBank/DDBJ databases">
        <authorList>
            <person name="Fulton L."/>
            <person name="Clifton S."/>
            <person name="Fulton B."/>
            <person name="Xu J."/>
            <person name="Minx P."/>
            <person name="Pepin K.H."/>
            <person name="Johnson M."/>
            <person name="Thiruvilangam P."/>
            <person name="Bhonagiri V."/>
            <person name="Nash W.E."/>
            <person name="Mardis E.R."/>
            <person name="Wilson R.K."/>
        </authorList>
    </citation>
    <scope>NUCLEOTIDE SEQUENCE [LARGE SCALE GENOMIC DNA]</scope>
    <source>
        <strain evidence="1">DSM 17216</strain>
    </source>
</reference>
<protein>
    <submittedName>
        <fullName evidence="1">Uncharacterized protein</fullName>
    </submittedName>
</protein>
<proteinExistence type="predicted"/>
<accession>B0MU55</accession>
<dbReference type="EMBL" id="ABFK02000016">
    <property type="protein sequence ID" value="EDS04302.1"/>
    <property type="molecule type" value="Genomic_DNA"/>
</dbReference>
<organism evidence="1 2">
    <name type="scientific">Alistipes putredinis DSM 17216</name>
    <dbReference type="NCBI Taxonomy" id="445970"/>
    <lineage>
        <taxon>Bacteria</taxon>
        <taxon>Pseudomonadati</taxon>
        <taxon>Bacteroidota</taxon>
        <taxon>Bacteroidia</taxon>
        <taxon>Bacteroidales</taxon>
        <taxon>Rikenellaceae</taxon>
        <taxon>Alistipes</taxon>
    </lineage>
</organism>
<sequence>MPAFSIVQTSTENHEHLFLYLFTKREYDPNSLGQPTVKRTKQKISVNSALKKKSASATTFGLPSALHFSGKIGYGSA</sequence>
<dbReference type="AlphaFoldDB" id="B0MU55"/>
<dbReference type="HOGENOM" id="CLU_2630266_0_0_10"/>
<reference evidence="1" key="2">
    <citation type="submission" date="2013-09" db="EMBL/GenBank/DDBJ databases">
        <title>Draft genome sequence of Alistipes putredinis (DSM 17216).</title>
        <authorList>
            <person name="Sudarsanam P."/>
            <person name="Ley R."/>
            <person name="Guruge J."/>
            <person name="Turnbaugh P.J."/>
            <person name="Mahowald M."/>
            <person name="Liep D."/>
            <person name="Gordon J."/>
        </authorList>
    </citation>
    <scope>NUCLEOTIDE SEQUENCE</scope>
    <source>
        <strain evidence="1">DSM 17216</strain>
    </source>
</reference>
<dbReference type="Proteomes" id="UP000005819">
    <property type="component" value="Unassembled WGS sequence"/>
</dbReference>
<comment type="caution">
    <text evidence="1">The sequence shown here is derived from an EMBL/GenBank/DDBJ whole genome shotgun (WGS) entry which is preliminary data.</text>
</comment>
<evidence type="ECO:0000313" key="2">
    <source>
        <dbReference type="Proteomes" id="UP000005819"/>
    </source>
</evidence>
<gene>
    <name evidence="1" type="ORF">ALIPUT_00173</name>
</gene>
<name>B0MU55_9BACT</name>